<feature type="non-terminal residue" evidence="2">
    <location>
        <position position="215"/>
    </location>
</feature>
<reference evidence="2 3" key="1">
    <citation type="submission" date="2013-11" db="EMBL/GenBank/DDBJ databases">
        <title>Genome sequencing of Stegodyphus mimosarum.</title>
        <authorList>
            <person name="Bechsgaard J."/>
        </authorList>
    </citation>
    <scope>NUCLEOTIDE SEQUENCE [LARGE SCALE GENOMIC DNA]</scope>
</reference>
<dbReference type="Pfam" id="PF12416">
    <property type="entry name" value="DUF3668"/>
    <property type="match status" value="1"/>
</dbReference>
<dbReference type="InterPro" id="IPR022136">
    <property type="entry name" value="DUF3668"/>
</dbReference>
<protein>
    <submittedName>
        <fullName evidence="2">Centrosomal protein</fullName>
    </submittedName>
</protein>
<accession>A0A087U3Y4</accession>
<dbReference type="PANTHER" id="PTHR21574">
    <property type="entry name" value="CENTROSOMAL PROTEIN OF 120 KDA"/>
    <property type="match status" value="1"/>
</dbReference>
<dbReference type="GO" id="GO:0005813">
    <property type="term" value="C:centrosome"/>
    <property type="evidence" value="ECO:0007669"/>
    <property type="project" value="TreeGrafter"/>
</dbReference>
<keyword evidence="3" id="KW-1185">Reference proteome</keyword>
<evidence type="ECO:0000259" key="1">
    <source>
        <dbReference type="Pfam" id="PF12416"/>
    </source>
</evidence>
<dbReference type="OMA" id="YMILDIR"/>
<dbReference type="STRING" id="407821.A0A087U3Y4"/>
<dbReference type="Proteomes" id="UP000054359">
    <property type="component" value="Unassembled WGS sequence"/>
</dbReference>
<dbReference type="Gene3D" id="2.60.40.150">
    <property type="entry name" value="C2 domain"/>
    <property type="match status" value="1"/>
</dbReference>
<evidence type="ECO:0000313" key="3">
    <source>
        <dbReference type="Proteomes" id="UP000054359"/>
    </source>
</evidence>
<organism evidence="2 3">
    <name type="scientific">Stegodyphus mimosarum</name>
    <name type="common">African social velvet spider</name>
    <dbReference type="NCBI Taxonomy" id="407821"/>
    <lineage>
        <taxon>Eukaryota</taxon>
        <taxon>Metazoa</taxon>
        <taxon>Ecdysozoa</taxon>
        <taxon>Arthropoda</taxon>
        <taxon>Chelicerata</taxon>
        <taxon>Arachnida</taxon>
        <taxon>Araneae</taxon>
        <taxon>Araneomorphae</taxon>
        <taxon>Entelegynae</taxon>
        <taxon>Eresoidea</taxon>
        <taxon>Eresidae</taxon>
        <taxon>Stegodyphus</taxon>
    </lineage>
</organism>
<name>A0A087U3Y4_STEMI</name>
<dbReference type="InterPro" id="IPR039893">
    <property type="entry name" value="CEP120-like"/>
</dbReference>
<dbReference type="InterPro" id="IPR035892">
    <property type="entry name" value="C2_domain_sf"/>
</dbReference>
<dbReference type="EMBL" id="KK118044">
    <property type="protein sequence ID" value="KFM72073.1"/>
    <property type="molecule type" value="Genomic_DNA"/>
</dbReference>
<dbReference type="GO" id="GO:1903724">
    <property type="term" value="P:positive regulation of centriole elongation"/>
    <property type="evidence" value="ECO:0007669"/>
    <property type="project" value="TreeGrafter"/>
</dbReference>
<sequence>MSTDPVSHIIRPHFNTELAWEVDKKGLQMHRLQRSPIKLQWYAVDLELTKKETIGYMILDIRLAQEKLQSPKWFPLLNSKYQKEKPEVLLSLYLERVTEDIAPPLPDGNLSYNYKRNSISDDRNGRKKPGLNAGTQKCIKPANGPLHTNSVLKPVLLSHAGCYQIGPPELCNEKFIFSVTLSFAANLNKLTPPAMLKSSKGFYFYYSLFDNDVTT</sequence>
<gene>
    <name evidence="2" type="ORF">X975_18781</name>
</gene>
<evidence type="ECO:0000313" key="2">
    <source>
        <dbReference type="EMBL" id="KFM72073.1"/>
    </source>
</evidence>
<proteinExistence type="predicted"/>
<feature type="domain" description="DUF3668" evidence="1">
    <location>
        <begin position="152"/>
        <end position="215"/>
    </location>
</feature>
<dbReference type="PANTHER" id="PTHR21574:SF0">
    <property type="entry name" value="CENTROSOMAL PROTEIN OF 120 KDA"/>
    <property type="match status" value="1"/>
</dbReference>
<dbReference type="AlphaFoldDB" id="A0A087U3Y4"/>
<dbReference type="OrthoDB" id="332250at2759"/>